<dbReference type="Proteomes" id="UP001172386">
    <property type="component" value="Unassembled WGS sequence"/>
</dbReference>
<protein>
    <submittedName>
        <fullName evidence="1">Protein saf4</fullName>
    </submittedName>
</protein>
<comment type="caution">
    <text evidence="1">The sequence shown here is derived from an EMBL/GenBank/DDBJ whole genome shotgun (WGS) entry which is preliminary data.</text>
</comment>
<accession>A0ACC2ZUC9</accession>
<proteinExistence type="predicted"/>
<evidence type="ECO:0000313" key="2">
    <source>
        <dbReference type="Proteomes" id="UP001172386"/>
    </source>
</evidence>
<keyword evidence="2" id="KW-1185">Reference proteome</keyword>
<evidence type="ECO:0000313" key="1">
    <source>
        <dbReference type="EMBL" id="KAJ9651263.1"/>
    </source>
</evidence>
<name>A0ACC2ZUC9_9EURO</name>
<dbReference type="EMBL" id="JAPDRQ010000268">
    <property type="protein sequence ID" value="KAJ9651263.1"/>
    <property type="molecule type" value="Genomic_DNA"/>
</dbReference>
<reference evidence="1" key="1">
    <citation type="submission" date="2022-10" db="EMBL/GenBank/DDBJ databases">
        <title>Culturing micro-colonial fungi from biological soil crusts in the Mojave desert and describing Neophaeococcomyces mojavensis, and introducing the new genera and species Taxawa tesnikishii.</title>
        <authorList>
            <person name="Kurbessoian T."/>
            <person name="Stajich J.E."/>
        </authorList>
    </citation>
    <scope>NUCLEOTIDE SEQUENCE</scope>
    <source>
        <strain evidence="1">JES_112</strain>
    </source>
</reference>
<gene>
    <name evidence="1" type="primary">saf4</name>
    <name evidence="1" type="ORF">H2198_009448</name>
</gene>
<sequence length="746" mass="82994">MSGRTLSEDTQASVVLADSMATVHDMASDSAFCHEKNSKAVPEESVQKCERIHPVHMAIRNFSMIWFTISLDTGVLSLITHNLPWQFPGLGIISTVLFVLNIVLFTIFSSISIFRWTMYPSETFRKTFADTEEIAFLGAPAIAYLTIVAQVGITCSQAWGHPFTTLAYVLWWIGMAWIFSICTMLYICLAKNPLSNDETLPTAVFLPIVGMMTASAVGGDLAVYSYDVSPGMAEPVIIVSYLCLGYALLLAIMMYAQYMHRLILTGWPCPAKIPGMILTIGPMGQSATALQVLGTAASTKGLFAGYNRGTFLQAQPANTVFTSSVMLAMLLIGFGLFWICLSYFAIAEALVQRKLHLGLIWWSTIFPMGTMATALISLSHELDSCVKQQRNAQPDCKMQGFNMGRYVPPDLEGVVAFNSASGKGHALGARASKLKSDGILTVRFESPFAIWCTNCDPEQIIGQGVRFNAEKKKVGNYHSTPIWSFRFKHTVCGKWIEVRTDPKNTEYVVVQGGRRRDAGVDKLLDGEIRIGATDEEKAEREKDGAFGLLEKKVEDKAIANVQQARINELRKRSERDWANPYETNKRIRQDFRVGRRQRQADEKTGEALQEKFGLGLDLVAPGSEDEDRAKLVDFSVHKEKKSSERLMFETQSPARSKSVERERGKRGKKLDLRAERKFVLQHKLASNTRANTDPFLKGETVWQPMVRRRPVEENGTGNPADAPEASVQSAKRLQARTTNLVAYDSD</sequence>
<organism evidence="1 2">
    <name type="scientific">Neophaeococcomyces mojaviensis</name>
    <dbReference type="NCBI Taxonomy" id="3383035"/>
    <lineage>
        <taxon>Eukaryota</taxon>
        <taxon>Fungi</taxon>
        <taxon>Dikarya</taxon>
        <taxon>Ascomycota</taxon>
        <taxon>Pezizomycotina</taxon>
        <taxon>Eurotiomycetes</taxon>
        <taxon>Chaetothyriomycetidae</taxon>
        <taxon>Chaetothyriales</taxon>
        <taxon>Chaetothyriales incertae sedis</taxon>
        <taxon>Neophaeococcomyces</taxon>
    </lineage>
</organism>